<dbReference type="EMBL" id="AQFT01000095">
    <property type="protein sequence ID" value="EMZ24648.1"/>
    <property type="molecule type" value="Genomic_DNA"/>
</dbReference>
<proteinExistence type="predicted"/>
<organism evidence="2 3">
    <name type="scientific">Eubacterium plexicaudatum ASF492</name>
    <dbReference type="NCBI Taxonomy" id="1235802"/>
    <lineage>
        <taxon>Bacteria</taxon>
        <taxon>Bacillati</taxon>
        <taxon>Bacillota</taxon>
        <taxon>Clostridia</taxon>
        <taxon>Eubacteriales</taxon>
        <taxon>Eubacteriaceae</taxon>
        <taxon>Eubacterium</taxon>
    </lineage>
</organism>
<dbReference type="AlphaFoldDB" id="N2ADW0"/>
<evidence type="ECO:0000256" key="1">
    <source>
        <dbReference type="SAM" id="MobiDB-lite"/>
    </source>
</evidence>
<dbReference type="Proteomes" id="UP000012589">
    <property type="component" value="Unassembled WGS sequence"/>
</dbReference>
<evidence type="ECO:0000313" key="3">
    <source>
        <dbReference type="Proteomes" id="UP000012589"/>
    </source>
</evidence>
<accession>N2ADW0</accession>
<gene>
    <name evidence="2" type="ORF">C823_03100</name>
</gene>
<reference evidence="2 3" key="1">
    <citation type="journal article" date="2014" name="Genome Announc.">
        <title>Draft genome sequences of the altered schaedler flora, a defined bacterial community from gnotobiotic mice.</title>
        <authorList>
            <person name="Wannemuehler M.J."/>
            <person name="Overstreet A.M."/>
            <person name="Ward D.V."/>
            <person name="Phillips G.J."/>
        </authorList>
    </citation>
    <scope>NUCLEOTIDE SEQUENCE [LARGE SCALE GENOMIC DNA]</scope>
    <source>
        <strain evidence="2 3">ASF492</strain>
    </source>
</reference>
<name>N2ADW0_9FIRM</name>
<dbReference type="eggNOG" id="ENOG50307Y4">
    <property type="taxonomic scope" value="Bacteria"/>
</dbReference>
<dbReference type="PATRIC" id="fig|1235802.3.peg.3280"/>
<feature type="region of interest" description="Disordered" evidence="1">
    <location>
        <begin position="26"/>
        <end position="58"/>
    </location>
</feature>
<keyword evidence="3" id="KW-1185">Reference proteome</keyword>
<evidence type="ECO:0000313" key="2">
    <source>
        <dbReference type="EMBL" id="EMZ24648.1"/>
    </source>
</evidence>
<dbReference type="STRING" id="1235802.C823_03100"/>
<comment type="caution">
    <text evidence="2">The sequence shown here is derived from an EMBL/GenBank/DDBJ whole genome shotgun (WGS) entry which is preliminary data.</text>
</comment>
<dbReference type="HOGENOM" id="CLU_086921_0_0_9"/>
<sequence>MGLTGVSATTTAYAAYDSTAKTSAKAAAEKKEPEQTSGAVYEKTPSDSKDKAPYSINKQSAEQRAAIVKQMKADQETRQNQLVDIVNKMLGQQAQKFTEANDDFWSTLAKGGFSVDAAAKKQAQEAISEDGYYGVKQTSQRIFDFASALAGDDVEKMKDMQAAFEKGFKQATKSWGRDLPDISNQTRDAVNELFQGYYDSKNVITETD</sequence>
<protein>
    <submittedName>
        <fullName evidence="2">Uncharacterized protein</fullName>
    </submittedName>
</protein>